<name>A7E7H7_SCLS1</name>
<organism evidence="2 3">
    <name type="scientific">Sclerotinia sclerotiorum (strain ATCC 18683 / 1980 / Ss-1)</name>
    <name type="common">White mold</name>
    <name type="synonym">Whetzelinia sclerotiorum</name>
    <dbReference type="NCBI Taxonomy" id="665079"/>
    <lineage>
        <taxon>Eukaryota</taxon>
        <taxon>Fungi</taxon>
        <taxon>Dikarya</taxon>
        <taxon>Ascomycota</taxon>
        <taxon>Pezizomycotina</taxon>
        <taxon>Leotiomycetes</taxon>
        <taxon>Helotiales</taxon>
        <taxon>Sclerotiniaceae</taxon>
        <taxon>Sclerotinia</taxon>
    </lineage>
</organism>
<dbReference type="KEGG" id="ssl:SS1G_01255"/>
<proteinExistence type="predicted"/>
<dbReference type="AlphaFoldDB" id="A7E7H7"/>
<accession>A7E7H7</accession>
<evidence type="ECO:0000256" key="1">
    <source>
        <dbReference type="SAM" id="MobiDB-lite"/>
    </source>
</evidence>
<dbReference type="RefSeq" id="XP_001597061.1">
    <property type="nucleotide sequence ID" value="XM_001597011.1"/>
</dbReference>
<gene>
    <name evidence="2" type="ORF">SS1G_01255</name>
</gene>
<reference evidence="3" key="1">
    <citation type="journal article" date="2011" name="PLoS Genet.">
        <title>Genomic analysis of the necrotrophic fungal pathogens Sclerotinia sclerotiorum and Botrytis cinerea.</title>
        <authorList>
            <person name="Amselem J."/>
            <person name="Cuomo C.A."/>
            <person name="van Kan J.A."/>
            <person name="Viaud M."/>
            <person name="Benito E.P."/>
            <person name="Couloux A."/>
            <person name="Coutinho P.M."/>
            <person name="de Vries R.P."/>
            <person name="Dyer P.S."/>
            <person name="Fillinger S."/>
            <person name="Fournier E."/>
            <person name="Gout L."/>
            <person name="Hahn M."/>
            <person name="Kohn L."/>
            <person name="Lapalu N."/>
            <person name="Plummer K.M."/>
            <person name="Pradier J.M."/>
            <person name="Quevillon E."/>
            <person name="Sharon A."/>
            <person name="Simon A."/>
            <person name="ten Have A."/>
            <person name="Tudzynski B."/>
            <person name="Tudzynski P."/>
            <person name="Wincker P."/>
            <person name="Andrew M."/>
            <person name="Anthouard V."/>
            <person name="Beever R.E."/>
            <person name="Beffa R."/>
            <person name="Benoit I."/>
            <person name="Bouzid O."/>
            <person name="Brault B."/>
            <person name="Chen Z."/>
            <person name="Choquer M."/>
            <person name="Collemare J."/>
            <person name="Cotton P."/>
            <person name="Danchin E.G."/>
            <person name="Da Silva C."/>
            <person name="Gautier A."/>
            <person name="Giraud C."/>
            <person name="Giraud T."/>
            <person name="Gonzalez C."/>
            <person name="Grossetete S."/>
            <person name="Guldener U."/>
            <person name="Henrissat B."/>
            <person name="Howlett B.J."/>
            <person name="Kodira C."/>
            <person name="Kretschmer M."/>
            <person name="Lappartient A."/>
            <person name="Leroch M."/>
            <person name="Levis C."/>
            <person name="Mauceli E."/>
            <person name="Neuveglise C."/>
            <person name="Oeser B."/>
            <person name="Pearson M."/>
            <person name="Poulain J."/>
            <person name="Poussereau N."/>
            <person name="Quesneville H."/>
            <person name="Rascle C."/>
            <person name="Schumacher J."/>
            <person name="Segurens B."/>
            <person name="Sexton A."/>
            <person name="Silva E."/>
            <person name="Sirven C."/>
            <person name="Soanes D.M."/>
            <person name="Talbot N.J."/>
            <person name="Templeton M."/>
            <person name="Yandava C."/>
            <person name="Yarden O."/>
            <person name="Zeng Q."/>
            <person name="Rollins J.A."/>
            <person name="Lebrun M.H."/>
            <person name="Dickman M."/>
        </authorList>
    </citation>
    <scope>NUCLEOTIDE SEQUENCE [LARGE SCALE GENOMIC DNA]</scope>
    <source>
        <strain evidence="3">ATCC 18683 / 1980 / Ss-1</strain>
    </source>
</reference>
<dbReference type="EMBL" id="CH476622">
    <property type="protein sequence ID" value="EDN96329.1"/>
    <property type="molecule type" value="Genomic_DNA"/>
</dbReference>
<dbReference type="Proteomes" id="UP000001312">
    <property type="component" value="Unassembled WGS sequence"/>
</dbReference>
<dbReference type="InParanoid" id="A7E7H7"/>
<dbReference type="HOGENOM" id="CLU_2813948_0_0_1"/>
<protein>
    <submittedName>
        <fullName evidence="2">Uncharacterized protein</fullName>
    </submittedName>
</protein>
<evidence type="ECO:0000313" key="2">
    <source>
        <dbReference type="EMBL" id="EDN96329.1"/>
    </source>
</evidence>
<dbReference type="GeneID" id="5493633"/>
<sequence>MTNSIPSPPRFREDLISRNSTFADERSIKASAERCRDSLSAAKGLGTKRRVGRDYEGHRNTKTGKPA</sequence>
<evidence type="ECO:0000313" key="3">
    <source>
        <dbReference type="Proteomes" id="UP000001312"/>
    </source>
</evidence>
<keyword evidence="3" id="KW-1185">Reference proteome</keyword>
<feature type="region of interest" description="Disordered" evidence="1">
    <location>
        <begin position="41"/>
        <end position="67"/>
    </location>
</feature>